<keyword evidence="2" id="KW-1185">Reference proteome</keyword>
<dbReference type="AlphaFoldDB" id="A0A2G2X219"/>
<reference evidence="2" key="2">
    <citation type="journal article" date="2017" name="J. Anim. Genet.">
        <title>Multiple reference genome sequences of hot pepper reveal the massive evolution of plant disease resistance genes by retroduplication.</title>
        <authorList>
            <person name="Kim S."/>
            <person name="Park J."/>
            <person name="Yeom S.-I."/>
            <person name="Kim Y.-M."/>
            <person name="Seo E."/>
            <person name="Kim K.-T."/>
            <person name="Kim M.-S."/>
            <person name="Lee J.M."/>
            <person name="Cheong K."/>
            <person name="Shin H.-S."/>
            <person name="Kim S.-B."/>
            <person name="Han K."/>
            <person name="Lee J."/>
            <person name="Park M."/>
            <person name="Lee H.-A."/>
            <person name="Lee H.-Y."/>
            <person name="Lee Y."/>
            <person name="Oh S."/>
            <person name="Lee J.H."/>
            <person name="Choi E."/>
            <person name="Choi E."/>
            <person name="Lee S.E."/>
            <person name="Jeon J."/>
            <person name="Kim H."/>
            <person name="Choi G."/>
            <person name="Song H."/>
            <person name="Lee J."/>
            <person name="Lee S.-C."/>
            <person name="Kwon J.-K."/>
            <person name="Lee H.-Y."/>
            <person name="Koo N."/>
            <person name="Hong Y."/>
            <person name="Kim R.W."/>
            <person name="Kang W.-H."/>
            <person name="Huh J.H."/>
            <person name="Kang B.-C."/>
            <person name="Yang T.-J."/>
            <person name="Lee Y.-H."/>
            <person name="Bennetzen J.L."/>
            <person name="Choi D."/>
        </authorList>
    </citation>
    <scope>NUCLEOTIDE SEQUENCE [LARGE SCALE GENOMIC DNA]</scope>
    <source>
        <strain evidence="2">cv. PBC81</strain>
    </source>
</reference>
<protein>
    <submittedName>
        <fullName evidence="1">Uncharacterized protein</fullName>
    </submittedName>
</protein>
<gene>
    <name evidence="1" type="ORF">CQW23_05987</name>
</gene>
<organism evidence="1 2">
    <name type="scientific">Capsicum baccatum</name>
    <name type="common">Peruvian pepper</name>
    <dbReference type="NCBI Taxonomy" id="33114"/>
    <lineage>
        <taxon>Eukaryota</taxon>
        <taxon>Viridiplantae</taxon>
        <taxon>Streptophyta</taxon>
        <taxon>Embryophyta</taxon>
        <taxon>Tracheophyta</taxon>
        <taxon>Spermatophyta</taxon>
        <taxon>Magnoliopsida</taxon>
        <taxon>eudicotyledons</taxon>
        <taxon>Gunneridae</taxon>
        <taxon>Pentapetalae</taxon>
        <taxon>asterids</taxon>
        <taxon>lamiids</taxon>
        <taxon>Solanales</taxon>
        <taxon>Solanaceae</taxon>
        <taxon>Solanoideae</taxon>
        <taxon>Capsiceae</taxon>
        <taxon>Capsicum</taxon>
    </lineage>
</organism>
<sequence length="182" mass="20322">MITFIASIDQNIIIEDYDEHVQVLFEHMVHQVHESGWGIAEPEVYLREVDGTLNLVKQVIDYGRRALVLGSDLIELTIINAYFEKTIFLCTNKTGAPHRDTLGLINPLSKRSFNYSFNSLSFSGATQYGRIDVGCVSRRRSIPNSISLSRGISGKSSGKTSEYSFTIGTDSRLEVLELVSLT</sequence>
<accession>A0A2G2X219</accession>
<dbReference type="Proteomes" id="UP000224567">
    <property type="component" value="Unassembled WGS sequence"/>
</dbReference>
<evidence type="ECO:0000313" key="2">
    <source>
        <dbReference type="Proteomes" id="UP000224567"/>
    </source>
</evidence>
<name>A0A2G2X219_CAPBA</name>
<evidence type="ECO:0000313" key="1">
    <source>
        <dbReference type="EMBL" id="PHT51525.1"/>
    </source>
</evidence>
<dbReference type="EMBL" id="MLFT02000003">
    <property type="protein sequence ID" value="PHT51525.1"/>
    <property type="molecule type" value="Genomic_DNA"/>
</dbReference>
<proteinExistence type="predicted"/>
<comment type="caution">
    <text evidence="1">The sequence shown here is derived from an EMBL/GenBank/DDBJ whole genome shotgun (WGS) entry which is preliminary data.</text>
</comment>
<reference evidence="1 2" key="1">
    <citation type="journal article" date="2017" name="Genome Biol.">
        <title>New reference genome sequences of hot pepper reveal the massive evolution of plant disease-resistance genes by retroduplication.</title>
        <authorList>
            <person name="Kim S."/>
            <person name="Park J."/>
            <person name="Yeom S.I."/>
            <person name="Kim Y.M."/>
            <person name="Seo E."/>
            <person name="Kim K.T."/>
            <person name="Kim M.S."/>
            <person name="Lee J.M."/>
            <person name="Cheong K."/>
            <person name="Shin H.S."/>
            <person name="Kim S.B."/>
            <person name="Han K."/>
            <person name="Lee J."/>
            <person name="Park M."/>
            <person name="Lee H.A."/>
            <person name="Lee H.Y."/>
            <person name="Lee Y."/>
            <person name="Oh S."/>
            <person name="Lee J.H."/>
            <person name="Choi E."/>
            <person name="Choi E."/>
            <person name="Lee S.E."/>
            <person name="Jeon J."/>
            <person name="Kim H."/>
            <person name="Choi G."/>
            <person name="Song H."/>
            <person name="Lee J."/>
            <person name="Lee S.C."/>
            <person name="Kwon J.K."/>
            <person name="Lee H.Y."/>
            <person name="Koo N."/>
            <person name="Hong Y."/>
            <person name="Kim R.W."/>
            <person name="Kang W.H."/>
            <person name="Huh J.H."/>
            <person name="Kang B.C."/>
            <person name="Yang T.J."/>
            <person name="Lee Y.H."/>
            <person name="Bennetzen J.L."/>
            <person name="Choi D."/>
        </authorList>
    </citation>
    <scope>NUCLEOTIDE SEQUENCE [LARGE SCALE GENOMIC DNA]</scope>
    <source>
        <strain evidence="2">cv. PBC81</strain>
    </source>
</reference>